<dbReference type="STRING" id="6205.A0A0R3X3G8"/>
<reference evidence="6 7" key="2">
    <citation type="submission" date="2018-11" db="EMBL/GenBank/DDBJ databases">
        <authorList>
            <consortium name="Pathogen Informatics"/>
        </authorList>
    </citation>
    <scope>NUCLEOTIDE SEQUENCE [LARGE SCALE GENOMIC DNA]</scope>
</reference>
<feature type="region of interest" description="Disordered" evidence="5">
    <location>
        <begin position="1"/>
        <end position="22"/>
    </location>
</feature>
<dbReference type="EMBL" id="UYWX01020416">
    <property type="protein sequence ID" value="VDM32349.1"/>
    <property type="molecule type" value="Genomic_DNA"/>
</dbReference>
<evidence type="ECO:0000256" key="3">
    <source>
        <dbReference type="ARBA" id="ARBA00023006"/>
    </source>
</evidence>
<dbReference type="Pfam" id="PF04110">
    <property type="entry name" value="APG12"/>
    <property type="match status" value="1"/>
</dbReference>
<dbReference type="SUPFAM" id="SSF56019">
    <property type="entry name" value="The spindle assembly checkpoint protein mad2"/>
    <property type="match status" value="1"/>
</dbReference>
<keyword evidence="1 4" id="KW-1017">Isopeptide bond</keyword>
<comment type="function">
    <text evidence="4">Ubiquitin-like protein involved in autophagic vesicle formation.</text>
</comment>
<sequence>MAGAAVDTNCAEEGHQTPSKSQNKVDVLLKPVGNAPCVRKSKWKVARSDTLSKMVNSLFALLRLDPQEESIFIFVLSSFAPPLDTEIECKILKDFLFTAISVNLFQMKAYPPQAFKSAFVFGTPAMILLARSVRKYVMEILNSLQLSEVGQQELVLRYHHSENGGCCDVIFRFRCLAFRPDTYLNLDFWKEALGSALGRLWLRPPPIFHDVRKGVSWALMVRNWLQPSSACHKAASGCVKDPSKTYCAHTILFFSLTPSPRLP</sequence>
<dbReference type="GO" id="GO:0000045">
    <property type="term" value="P:autophagosome assembly"/>
    <property type="evidence" value="ECO:0007669"/>
    <property type="project" value="InterPro"/>
</dbReference>
<evidence type="ECO:0000256" key="4">
    <source>
        <dbReference type="RuleBase" id="RU361201"/>
    </source>
</evidence>
<comment type="similarity">
    <text evidence="4">Belongs to the ATG12 family.</text>
</comment>
<evidence type="ECO:0000313" key="7">
    <source>
        <dbReference type="Proteomes" id="UP000274429"/>
    </source>
</evidence>
<dbReference type="AlphaFoldDB" id="A0A0R3X3G8"/>
<dbReference type="PANTHER" id="PTHR13385:SF0">
    <property type="entry name" value="UBIQUITIN-LIKE PROTEIN ATG12"/>
    <property type="match status" value="1"/>
</dbReference>
<name>A0A0R3X3G8_HYDTA</name>
<dbReference type="Gene3D" id="3.10.20.90">
    <property type="entry name" value="Phosphatidylinositol 3-kinase Catalytic Subunit, Chain A, domain 1"/>
    <property type="match status" value="1"/>
</dbReference>
<dbReference type="OrthoDB" id="10003551at2759"/>
<dbReference type="GO" id="GO:0034045">
    <property type="term" value="C:phagophore assembly site membrane"/>
    <property type="evidence" value="ECO:0007669"/>
    <property type="project" value="TreeGrafter"/>
</dbReference>
<gene>
    <name evidence="6" type="ORF">TTAC_LOCUS7879</name>
</gene>
<dbReference type="GO" id="GO:0034727">
    <property type="term" value="P:piecemeal microautophagy of the nucleus"/>
    <property type="evidence" value="ECO:0007669"/>
    <property type="project" value="TreeGrafter"/>
</dbReference>
<dbReference type="Proteomes" id="UP000274429">
    <property type="component" value="Unassembled WGS sequence"/>
</dbReference>
<keyword evidence="7" id="KW-1185">Reference proteome</keyword>
<dbReference type="WBParaSite" id="TTAC_0000789401-mRNA-1">
    <property type="protein sequence ID" value="TTAC_0000789401-mRNA-1"/>
    <property type="gene ID" value="TTAC_0000789401"/>
</dbReference>
<dbReference type="InterPro" id="IPR007242">
    <property type="entry name" value="Atg12"/>
</dbReference>
<evidence type="ECO:0000256" key="5">
    <source>
        <dbReference type="SAM" id="MobiDB-lite"/>
    </source>
</evidence>
<evidence type="ECO:0000313" key="6">
    <source>
        <dbReference type="EMBL" id="VDM32349.1"/>
    </source>
</evidence>
<proteinExistence type="inferred from homology"/>
<dbReference type="InterPro" id="IPR036570">
    <property type="entry name" value="HORMA_dom_sf"/>
</dbReference>
<dbReference type="GO" id="GO:0034274">
    <property type="term" value="C:Atg12-Atg5-Atg16 complex"/>
    <property type="evidence" value="ECO:0007669"/>
    <property type="project" value="TreeGrafter"/>
</dbReference>
<keyword evidence="2 4" id="KW-0833">Ubl conjugation pathway</keyword>
<organism evidence="8">
    <name type="scientific">Hydatigena taeniaeformis</name>
    <name type="common">Feline tapeworm</name>
    <name type="synonym">Taenia taeniaeformis</name>
    <dbReference type="NCBI Taxonomy" id="6205"/>
    <lineage>
        <taxon>Eukaryota</taxon>
        <taxon>Metazoa</taxon>
        <taxon>Spiralia</taxon>
        <taxon>Lophotrochozoa</taxon>
        <taxon>Platyhelminthes</taxon>
        <taxon>Cestoda</taxon>
        <taxon>Eucestoda</taxon>
        <taxon>Cyclophyllidea</taxon>
        <taxon>Taeniidae</taxon>
        <taxon>Hydatigera</taxon>
    </lineage>
</organism>
<dbReference type="GO" id="GO:0019776">
    <property type="term" value="F:Atg8-family ligase activity"/>
    <property type="evidence" value="ECO:0007669"/>
    <property type="project" value="TreeGrafter"/>
</dbReference>
<dbReference type="InterPro" id="IPR029071">
    <property type="entry name" value="Ubiquitin-like_domsf"/>
</dbReference>
<evidence type="ECO:0000256" key="2">
    <source>
        <dbReference type="ARBA" id="ARBA00022786"/>
    </source>
</evidence>
<dbReference type="GO" id="GO:0000421">
    <property type="term" value="C:autophagosome membrane"/>
    <property type="evidence" value="ECO:0007669"/>
    <property type="project" value="TreeGrafter"/>
</dbReference>
<dbReference type="GO" id="GO:0097352">
    <property type="term" value="P:autophagosome maturation"/>
    <property type="evidence" value="ECO:0007669"/>
    <property type="project" value="TreeGrafter"/>
</dbReference>
<dbReference type="GO" id="GO:0061723">
    <property type="term" value="P:glycophagy"/>
    <property type="evidence" value="ECO:0007669"/>
    <property type="project" value="TreeGrafter"/>
</dbReference>
<evidence type="ECO:0000256" key="1">
    <source>
        <dbReference type="ARBA" id="ARBA00022499"/>
    </source>
</evidence>
<evidence type="ECO:0000313" key="8">
    <source>
        <dbReference type="WBParaSite" id="TTAC_0000789401-mRNA-1"/>
    </source>
</evidence>
<dbReference type="PANTHER" id="PTHR13385">
    <property type="entry name" value="AUTOPHAGY PROTEIN 12"/>
    <property type="match status" value="1"/>
</dbReference>
<reference evidence="8" key="1">
    <citation type="submission" date="2016-04" db="UniProtKB">
        <authorList>
            <consortium name="WormBaseParasite"/>
        </authorList>
    </citation>
    <scope>IDENTIFICATION</scope>
</reference>
<keyword evidence="3 4" id="KW-0072">Autophagy</keyword>
<dbReference type="GO" id="GO:0000422">
    <property type="term" value="P:autophagy of mitochondrion"/>
    <property type="evidence" value="ECO:0007669"/>
    <property type="project" value="TreeGrafter"/>
</dbReference>
<protein>
    <recommendedName>
        <fullName evidence="4">Ubiquitin-like protein ATG12</fullName>
    </recommendedName>
</protein>
<comment type="subunit">
    <text evidence="4">Forms a conjugate with ATG5.</text>
</comment>
<dbReference type="SUPFAM" id="SSF54236">
    <property type="entry name" value="Ubiquitin-like"/>
    <property type="match status" value="1"/>
</dbReference>
<accession>A0A0R3X3G8</accession>